<dbReference type="CDD" id="cd03673">
    <property type="entry name" value="NUDIX_Ap6A_hydrolase"/>
    <property type="match status" value="1"/>
</dbReference>
<dbReference type="InterPro" id="IPR015797">
    <property type="entry name" value="NUDIX_hydrolase-like_dom_sf"/>
</dbReference>
<reference evidence="4" key="1">
    <citation type="journal article" date="2019" name="Int. J. Syst. Evol. Microbiol.">
        <title>The Global Catalogue of Microorganisms (GCM) 10K type strain sequencing project: providing services to taxonomists for standard genome sequencing and annotation.</title>
        <authorList>
            <consortium name="The Broad Institute Genomics Platform"/>
            <consortium name="The Broad Institute Genome Sequencing Center for Infectious Disease"/>
            <person name="Wu L."/>
            <person name="Ma J."/>
        </authorList>
    </citation>
    <scope>NUCLEOTIDE SEQUENCE [LARGE SCALE GENOMIC DNA]</scope>
    <source>
        <strain evidence="4">TBRC 5832</strain>
    </source>
</reference>
<dbReference type="InterPro" id="IPR051325">
    <property type="entry name" value="Nudix_hydrolase_domain"/>
</dbReference>
<dbReference type="EC" id="3.6.-.-" evidence="3"/>
<dbReference type="Pfam" id="PF00293">
    <property type="entry name" value="NUDIX"/>
    <property type="match status" value="1"/>
</dbReference>
<dbReference type="InterPro" id="IPR000086">
    <property type="entry name" value="NUDIX_hydrolase_dom"/>
</dbReference>
<dbReference type="GO" id="GO:0016787">
    <property type="term" value="F:hydrolase activity"/>
    <property type="evidence" value="ECO:0007669"/>
    <property type="project" value="UniProtKB-KW"/>
</dbReference>
<dbReference type="PANTHER" id="PTHR21340:SF0">
    <property type="entry name" value="BIS(5'-NUCLEOSYL)-TETRAPHOSPHATASE [ASYMMETRICAL]"/>
    <property type="match status" value="1"/>
</dbReference>
<comment type="caution">
    <text evidence="3">The sequence shown here is derived from an EMBL/GenBank/DDBJ whole genome shotgun (WGS) entry which is preliminary data.</text>
</comment>
<keyword evidence="4" id="KW-1185">Reference proteome</keyword>
<accession>A0ABV8ILV0</accession>
<evidence type="ECO:0000313" key="3">
    <source>
        <dbReference type="EMBL" id="MFC4065042.1"/>
    </source>
</evidence>
<feature type="domain" description="Nudix hydrolase" evidence="2">
    <location>
        <begin position="9"/>
        <end position="136"/>
    </location>
</feature>
<dbReference type="PANTHER" id="PTHR21340">
    <property type="entry name" value="DIADENOSINE 5,5-P1,P4-TETRAPHOSPHATE PYROPHOSPHOHYDROLASE MUTT"/>
    <property type="match status" value="1"/>
</dbReference>
<dbReference type="PROSITE" id="PS51462">
    <property type="entry name" value="NUDIX"/>
    <property type="match status" value="1"/>
</dbReference>
<keyword evidence="1 3" id="KW-0378">Hydrolase</keyword>
<proteinExistence type="predicted"/>
<organism evidence="3 4">
    <name type="scientific">Actinoplanes subglobosus</name>
    <dbReference type="NCBI Taxonomy" id="1547892"/>
    <lineage>
        <taxon>Bacteria</taxon>
        <taxon>Bacillati</taxon>
        <taxon>Actinomycetota</taxon>
        <taxon>Actinomycetes</taxon>
        <taxon>Micromonosporales</taxon>
        <taxon>Micromonosporaceae</taxon>
        <taxon>Actinoplanes</taxon>
    </lineage>
</organism>
<sequence length="239" mass="25737">MYLGPSFSAPVIAAGTVLWRGAENAREVLVVHRRRGEWCFPKGRAASGEHMAVAAVRVVSERTGLTVRLGPWLGGTDYLEQGWPEHVDYFAAEVDPAATCAFTASDEVDDMLWLPPRRAADALSRPDDVRILGELRNRARVSTSTVLLMRDMPSPVRPVISAYGAGEPCRGADPESALRIAEESFAAGRPAALCAELAAVQELSRRLSPVPVEATIPSGGLLVLHGTPLRVVSVERHLV</sequence>
<dbReference type="Proteomes" id="UP001595867">
    <property type="component" value="Unassembled WGS sequence"/>
</dbReference>
<name>A0ABV8ILV0_9ACTN</name>
<dbReference type="SUPFAM" id="SSF55811">
    <property type="entry name" value="Nudix"/>
    <property type="match status" value="1"/>
</dbReference>
<dbReference type="RefSeq" id="WP_378066062.1">
    <property type="nucleotide sequence ID" value="NZ_JBHSBL010000006.1"/>
</dbReference>
<protein>
    <submittedName>
        <fullName evidence="3">NUDIX hydrolase</fullName>
        <ecNumber evidence="3">3.6.-.-</ecNumber>
    </submittedName>
</protein>
<dbReference type="EMBL" id="JBHSBL010000006">
    <property type="protein sequence ID" value="MFC4065042.1"/>
    <property type="molecule type" value="Genomic_DNA"/>
</dbReference>
<evidence type="ECO:0000259" key="2">
    <source>
        <dbReference type="PROSITE" id="PS51462"/>
    </source>
</evidence>
<evidence type="ECO:0000256" key="1">
    <source>
        <dbReference type="ARBA" id="ARBA00022801"/>
    </source>
</evidence>
<evidence type="ECO:0000313" key="4">
    <source>
        <dbReference type="Proteomes" id="UP001595867"/>
    </source>
</evidence>
<dbReference type="Gene3D" id="3.90.79.10">
    <property type="entry name" value="Nucleoside Triphosphate Pyrophosphohydrolase"/>
    <property type="match status" value="1"/>
</dbReference>
<gene>
    <name evidence="3" type="ORF">ACFO0C_08870</name>
</gene>